<evidence type="ECO:0000313" key="1">
    <source>
        <dbReference type="EMBL" id="MDT2666637.1"/>
    </source>
</evidence>
<evidence type="ECO:0000313" key="2">
    <source>
        <dbReference type="EMBL" id="OUK05049.1"/>
    </source>
</evidence>
<proteinExistence type="predicted"/>
<evidence type="ECO:0000313" key="3">
    <source>
        <dbReference type="EMBL" id="WYC66818.1"/>
    </source>
</evidence>
<evidence type="ECO:0000313" key="4">
    <source>
        <dbReference type="Proteomes" id="UP000194606"/>
    </source>
</evidence>
<dbReference type="RefSeq" id="WP_019294038.1">
    <property type="nucleotide sequence ID" value="NZ_CP094882.1"/>
</dbReference>
<dbReference type="EMBL" id="MUIZ01000002">
    <property type="protein sequence ID" value="OUK05049.1"/>
    <property type="molecule type" value="Genomic_DNA"/>
</dbReference>
<keyword evidence="5" id="KW-1185">Reference proteome</keyword>
<dbReference type="EMBL" id="CP141698">
    <property type="protein sequence ID" value="WYC66818.1"/>
    <property type="molecule type" value="Genomic_DNA"/>
</dbReference>
<dbReference type="Proteomes" id="UP001257962">
    <property type="component" value="Unassembled WGS sequence"/>
</dbReference>
<sequence length="163" mass="17958">MKILINQKKPLYWSKVKKASVVGLTTLLVVAKGTAPAVANTVRTRFCGTDFTIGQIHEVPEQGVLMDHFVGQEDGTQTPMTSEDKQNKIVTEAGYVPIMPLAETQEEAPARLKGPRQNPAYYMKETVEHLTERPWNIVTKTTLATGVLLAVTSGIVLKNILKK</sequence>
<dbReference type="EMBL" id="JARPYC010000004">
    <property type="protein sequence ID" value="MDT2666637.1"/>
    <property type="molecule type" value="Genomic_DNA"/>
</dbReference>
<dbReference type="GeneID" id="75143927"/>
<evidence type="ECO:0000313" key="5">
    <source>
        <dbReference type="Proteomes" id="UP001456368"/>
    </source>
</evidence>
<dbReference type="Proteomes" id="UP001456368">
    <property type="component" value="Chromosome"/>
</dbReference>
<reference evidence="1" key="2">
    <citation type="submission" date="2023-03" db="EMBL/GenBank/DDBJ databases">
        <authorList>
            <person name="Shen W."/>
            <person name="Cai J."/>
        </authorList>
    </citation>
    <scope>NUCLEOTIDE SEQUENCE</scope>
    <source>
        <strain evidence="1">Y3</strain>
    </source>
</reference>
<reference evidence="3 5" key="3">
    <citation type="submission" date="2023-12" db="EMBL/GenBank/DDBJ databases">
        <title>Redefining Piscine Lactococcosis.</title>
        <authorList>
            <person name="Heckman T.I."/>
            <person name="Yazdi Z."/>
            <person name="Older C.E."/>
            <person name="Griffin M.J."/>
            <person name="Waldbieser G.C."/>
            <person name="Chow A.M."/>
            <person name="Medina Silva I."/>
            <person name="Anenson K.M."/>
            <person name="Garcia J.C."/>
            <person name="LaFrentz B.R."/>
            <person name="Slavic D."/>
            <person name="Toohey-Kurth K.L."/>
            <person name="Yant P."/>
            <person name="Fritz H.M."/>
            <person name="Henderson E."/>
            <person name="McDowall R."/>
            <person name="Cai H."/>
            <person name="Adikson M."/>
            <person name="Soto E."/>
        </authorList>
    </citation>
    <scope>NUCLEOTIDE SEQUENCE [LARGE SCALE GENOMIC DNA]</scope>
    <source>
        <strain evidence="3 5">R21-91A</strain>
    </source>
</reference>
<organism evidence="2 4">
    <name type="scientific">Lactococcus petauri</name>
    <dbReference type="NCBI Taxonomy" id="1940789"/>
    <lineage>
        <taxon>Bacteria</taxon>
        <taxon>Bacillati</taxon>
        <taxon>Bacillota</taxon>
        <taxon>Bacilli</taxon>
        <taxon>Lactobacillales</taxon>
        <taxon>Streptococcaceae</taxon>
        <taxon>Lactococcus</taxon>
    </lineage>
</organism>
<accession>A0A252CFC0</accession>
<dbReference type="Proteomes" id="UP000194606">
    <property type="component" value="Unassembled WGS sequence"/>
</dbReference>
<gene>
    <name evidence="2" type="ORF">BZZ03_04565</name>
    <name evidence="1" type="ORF">P7D34_05225</name>
    <name evidence="3" type="ORF">VNN45_08005</name>
</gene>
<reference evidence="2 4" key="1">
    <citation type="submission" date="2017-02" db="EMBL/GenBank/DDBJ databases">
        <authorList>
            <person name="Peterson S.W."/>
        </authorList>
    </citation>
    <scope>NUCLEOTIDE SEQUENCE [LARGE SCALE GENOMIC DNA]</scope>
    <source>
        <strain evidence="2">159469</strain>
    </source>
</reference>
<dbReference type="AlphaFoldDB" id="A0A252CFC0"/>
<name>A0A252CFC0_9LACT</name>
<protein>
    <submittedName>
        <fullName evidence="2">Uncharacterized protein</fullName>
    </submittedName>
</protein>